<dbReference type="SUPFAM" id="SSF117396">
    <property type="entry name" value="TM1631-like"/>
    <property type="match status" value="1"/>
</dbReference>
<dbReference type="EMBL" id="CP035467">
    <property type="protein sequence ID" value="QCW84666.1"/>
    <property type="molecule type" value="Genomic_DNA"/>
</dbReference>
<dbReference type="Pfam" id="PF01904">
    <property type="entry name" value="DUF72"/>
    <property type="match status" value="1"/>
</dbReference>
<dbReference type="AlphaFoldDB" id="A0A4P9UXU4"/>
<name>A0A4P9UXU4_METBY</name>
<organism evidence="1 2">
    <name type="scientific">Methylotuvimicrobium buryatense</name>
    <name type="common">Methylomicrobium buryatense</name>
    <dbReference type="NCBI Taxonomy" id="95641"/>
    <lineage>
        <taxon>Bacteria</taxon>
        <taxon>Pseudomonadati</taxon>
        <taxon>Pseudomonadota</taxon>
        <taxon>Gammaproteobacteria</taxon>
        <taxon>Methylococcales</taxon>
        <taxon>Methylococcaceae</taxon>
        <taxon>Methylotuvimicrobium</taxon>
    </lineage>
</organism>
<proteinExistence type="predicted"/>
<dbReference type="PANTHER" id="PTHR30348:SF4">
    <property type="entry name" value="DUF72 DOMAIN-CONTAINING PROTEIN"/>
    <property type="match status" value="1"/>
</dbReference>
<dbReference type="Proteomes" id="UP000305881">
    <property type="component" value="Chromosome"/>
</dbReference>
<dbReference type="InterPro" id="IPR002763">
    <property type="entry name" value="DUF72"/>
</dbReference>
<dbReference type="PANTHER" id="PTHR30348">
    <property type="entry name" value="UNCHARACTERIZED PROTEIN YECE"/>
    <property type="match status" value="1"/>
</dbReference>
<evidence type="ECO:0000313" key="1">
    <source>
        <dbReference type="EMBL" id="QCW84666.1"/>
    </source>
</evidence>
<dbReference type="OrthoDB" id="9780310at2"/>
<accession>A0A4P9UXU4</accession>
<dbReference type="Gene3D" id="3.20.20.410">
    <property type="entry name" value="Protein of unknown function UPF0759"/>
    <property type="match status" value="1"/>
</dbReference>
<reference evidence="2" key="1">
    <citation type="journal article" date="2019" name="J. Bacteriol.">
        <title>A Mutagenic Screen Identifies a TonB-Dependent Receptor Required for the Lanthanide Metal Switch in the Type I Methanotroph 'Methylotuvimicrobium buryatense' 5GB1C.</title>
        <authorList>
            <person name="Groom J.D."/>
            <person name="Ford S.M."/>
            <person name="Pesesky M.W."/>
            <person name="Lidstrom M.E."/>
        </authorList>
    </citation>
    <scope>NUCLEOTIDE SEQUENCE [LARGE SCALE GENOMIC DNA]</scope>
    <source>
        <strain evidence="2">5GB1C</strain>
    </source>
</reference>
<protein>
    <submittedName>
        <fullName evidence="1">DUF72 domain-containing protein</fullName>
    </submittedName>
</protein>
<evidence type="ECO:0000313" key="2">
    <source>
        <dbReference type="Proteomes" id="UP000305881"/>
    </source>
</evidence>
<gene>
    <name evidence="1" type="ORF">EQU24_01745</name>
</gene>
<keyword evidence="2" id="KW-1185">Reference proteome</keyword>
<sequence>MTKLYIGTSGWCYRHWRDCFYQKTTQKAWLKFYSERFNAIEINGTFYRLQKTSTFEKWYALPLAEKLSAILWQLPQPLKKTSTDCTVLLRHRNNRRKRLPNTDNKAEPYTFISTMMPSAPRHSMH</sequence>
<dbReference type="KEGG" id="mbur:EQU24_01745"/>
<dbReference type="InterPro" id="IPR036520">
    <property type="entry name" value="UPF0759_sf"/>
</dbReference>